<dbReference type="EMBL" id="GG704912">
    <property type="protein sequence ID" value="EAS31586.2"/>
    <property type="molecule type" value="Genomic_DNA"/>
</dbReference>
<feature type="compositionally biased region" description="Acidic residues" evidence="1">
    <location>
        <begin position="188"/>
        <end position="211"/>
    </location>
</feature>
<dbReference type="Pfam" id="PF21962">
    <property type="entry name" value="DUF6924"/>
    <property type="match status" value="1"/>
</dbReference>
<dbReference type="GeneID" id="4561664"/>
<keyword evidence="4" id="KW-1185">Reference proteome</keyword>
<gene>
    <name evidence="3" type="ORF">CIMG_07065</name>
</gene>
<sequence>MVELIPIICTYDVEPSVLRRSLACCRGRPKVLSSIVETAYTKSEDTSEALLVLSDTSRPAIQRYTVDDFTRPPVDQSFKSPFIGWSLERIAKFLKDNADDTAVGCYYFLVADERTSADNSLLFVDTLFNESEDEGDDEDKAPDEPLTVRLAPEFVNSYTVAIAIGSMGTNELVDETDEDGVYRGGASDVEDEGEGFEESDAEEDGSDQGTP</sequence>
<dbReference type="KEGG" id="cim:CIMG_07065"/>
<protein>
    <recommendedName>
        <fullName evidence="2">DUF6924 domain-containing protein</fullName>
    </recommendedName>
</protein>
<evidence type="ECO:0000313" key="4">
    <source>
        <dbReference type="Proteomes" id="UP000001261"/>
    </source>
</evidence>
<dbReference type="InParanoid" id="A0A0E1RWC6"/>
<name>A0A0E1RWC6_COCIM</name>
<evidence type="ECO:0000259" key="2">
    <source>
        <dbReference type="Pfam" id="PF21962"/>
    </source>
</evidence>
<reference evidence="4" key="1">
    <citation type="journal article" date="2009" name="Genome Res.">
        <title>Comparative genomic analyses of the human fungal pathogens Coccidioides and their relatives.</title>
        <authorList>
            <person name="Sharpton T.J."/>
            <person name="Stajich J.E."/>
            <person name="Rounsley S.D."/>
            <person name="Gardner M.J."/>
            <person name="Wortman J.R."/>
            <person name="Jordar V.S."/>
            <person name="Maiti R."/>
            <person name="Kodira C.D."/>
            <person name="Neafsey D.E."/>
            <person name="Zeng Q."/>
            <person name="Hung C.-Y."/>
            <person name="McMahan C."/>
            <person name="Muszewska A."/>
            <person name="Grynberg M."/>
            <person name="Mandel M.A."/>
            <person name="Kellner E.M."/>
            <person name="Barker B.M."/>
            <person name="Galgiani J.N."/>
            <person name="Orbach M.J."/>
            <person name="Kirkland T.N."/>
            <person name="Cole G.T."/>
            <person name="Henn M.R."/>
            <person name="Birren B.W."/>
            <person name="Taylor J.W."/>
        </authorList>
    </citation>
    <scope>NUCLEOTIDE SEQUENCE [LARGE SCALE GENOMIC DNA]</scope>
    <source>
        <strain evidence="4">RS</strain>
    </source>
</reference>
<proteinExistence type="predicted"/>
<dbReference type="STRING" id="246410.A0A0E1RWC6"/>
<organism evidence="3 4">
    <name type="scientific">Coccidioides immitis (strain RS)</name>
    <name type="common">Valley fever fungus</name>
    <dbReference type="NCBI Taxonomy" id="246410"/>
    <lineage>
        <taxon>Eukaryota</taxon>
        <taxon>Fungi</taxon>
        <taxon>Dikarya</taxon>
        <taxon>Ascomycota</taxon>
        <taxon>Pezizomycotina</taxon>
        <taxon>Eurotiomycetes</taxon>
        <taxon>Eurotiomycetidae</taxon>
        <taxon>Onygenales</taxon>
        <taxon>Onygenaceae</taxon>
        <taxon>Coccidioides</taxon>
    </lineage>
</organism>
<dbReference type="Proteomes" id="UP000001261">
    <property type="component" value="Unassembled WGS sequence"/>
</dbReference>
<accession>A0A0E1RWC6</accession>
<dbReference type="RefSeq" id="XP_001243169.2">
    <property type="nucleotide sequence ID" value="XM_001243168.2"/>
</dbReference>
<evidence type="ECO:0000313" key="3">
    <source>
        <dbReference type="EMBL" id="EAS31586.2"/>
    </source>
</evidence>
<feature type="domain" description="DUF6924" evidence="2">
    <location>
        <begin position="67"/>
        <end position="184"/>
    </location>
</feature>
<evidence type="ECO:0000256" key="1">
    <source>
        <dbReference type="SAM" id="MobiDB-lite"/>
    </source>
</evidence>
<dbReference type="InterPro" id="IPR053832">
    <property type="entry name" value="DUF6924"/>
</dbReference>
<dbReference type="AlphaFoldDB" id="A0A0E1RWC6"/>
<reference evidence="4" key="2">
    <citation type="journal article" date="2010" name="Genome Res.">
        <title>Population genomic sequencing of Coccidioides fungi reveals recent hybridization and transposon control.</title>
        <authorList>
            <person name="Neafsey D.E."/>
            <person name="Barker B.M."/>
            <person name="Sharpton T.J."/>
            <person name="Stajich J.E."/>
            <person name="Park D.J."/>
            <person name="Whiston E."/>
            <person name="Hung C.-Y."/>
            <person name="McMahan C."/>
            <person name="White J."/>
            <person name="Sykes S."/>
            <person name="Heiman D."/>
            <person name="Young S."/>
            <person name="Zeng Q."/>
            <person name="Abouelleil A."/>
            <person name="Aftuck L."/>
            <person name="Bessette D."/>
            <person name="Brown A."/>
            <person name="FitzGerald M."/>
            <person name="Lui A."/>
            <person name="Macdonald J.P."/>
            <person name="Priest M."/>
            <person name="Orbach M.J."/>
            <person name="Galgiani J.N."/>
            <person name="Kirkland T.N."/>
            <person name="Cole G.T."/>
            <person name="Birren B.W."/>
            <person name="Henn M.R."/>
            <person name="Taylor J.W."/>
            <person name="Rounsley S.D."/>
        </authorList>
    </citation>
    <scope>GENOME REANNOTATION</scope>
    <source>
        <strain evidence="4">RS</strain>
    </source>
</reference>
<feature type="region of interest" description="Disordered" evidence="1">
    <location>
        <begin position="167"/>
        <end position="211"/>
    </location>
</feature>
<dbReference type="OrthoDB" id="4483229at2759"/>
<dbReference type="OMA" id="FLGWDIG"/>
<dbReference type="VEuPathDB" id="FungiDB:CIMG_07065"/>